<evidence type="ECO:0000259" key="4">
    <source>
        <dbReference type="SMART" id="SM00400"/>
    </source>
</evidence>
<protein>
    <recommendedName>
        <fullName evidence="4">Zinc finger CHC2-type domain-containing protein</fullName>
    </recommendedName>
</protein>
<dbReference type="InterPro" id="IPR002694">
    <property type="entry name" value="Znf_CHC2"/>
</dbReference>
<dbReference type="PANTHER" id="PTHR30313:SF2">
    <property type="entry name" value="DNA PRIMASE"/>
    <property type="match status" value="1"/>
</dbReference>
<feature type="domain" description="Zinc finger CHC2-type" evidence="4">
    <location>
        <begin position="34"/>
        <end position="87"/>
    </location>
</feature>
<dbReference type="EMBL" id="NPEU01000007">
    <property type="protein sequence ID" value="RAI41910.1"/>
    <property type="molecule type" value="Genomic_DNA"/>
</dbReference>
<proteinExistence type="predicted"/>
<dbReference type="SUPFAM" id="SSF57783">
    <property type="entry name" value="Zinc beta-ribbon"/>
    <property type="match status" value="1"/>
</dbReference>
<dbReference type="SMART" id="SM00400">
    <property type="entry name" value="ZnF_CHCC"/>
    <property type="match status" value="1"/>
</dbReference>
<dbReference type="GO" id="GO:0006269">
    <property type="term" value="P:DNA replication, synthesis of primer"/>
    <property type="evidence" value="ECO:0007669"/>
    <property type="project" value="TreeGrafter"/>
</dbReference>
<accession>A0A327KSK6</accession>
<dbReference type="PANTHER" id="PTHR30313">
    <property type="entry name" value="DNA PRIMASE"/>
    <property type="match status" value="1"/>
</dbReference>
<evidence type="ECO:0000313" key="5">
    <source>
        <dbReference type="EMBL" id="RAI41910.1"/>
    </source>
</evidence>
<evidence type="ECO:0000256" key="3">
    <source>
        <dbReference type="ARBA" id="ARBA00022833"/>
    </source>
</evidence>
<dbReference type="InterPro" id="IPR050219">
    <property type="entry name" value="DnaG_primase"/>
</dbReference>
<evidence type="ECO:0000313" key="6">
    <source>
        <dbReference type="Proteomes" id="UP000248863"/>
    </source>
</evidence>
<dbReference type="SUPFAM" id="SSF56731">
    <property type="entry name" value="DNA primase core"/>
    <property type="match status" value="1"/>
</dbReference>
<dbReference type="GO" id="GO:0008270">
    <property type="term" value="F:zinc ion binding"/>
    <property type="evidence" value="ECO:0007669"/>
    <property type="project" value="UniProtKB-KW"/>
</dbReference>
<dbReference type="AlphaFoldDB" id="A0A327KSK6"/>
<keyword evidence="1" id="KW-0479">Metal-binding</keyword>
<organism evidence="5 6">
    <name type="scientific">Rhodoplanes elegans</name>
    <dbReference type="NCBI Taxonomy" id="29408"/>
    <lineage>
        <taxon>Bacteria</taxon>
        <taxon>Pseudomonadati</taxon>
        <taxon>Pseudomonadota</taxon>
        <taxon>Alphaproteobacteria</taxon>
        <taxon>Hyphomicrobiales</taxon>
        <taxon>Nitrobacteraceae</taxon>
        <taxon>Rhodoplanes</taxon>
    </lineage>
</organism>
<gene>
    <name evidence="5" type="ORF">CH338_01580</name>
</gene>
<keyword evidence="6" id="KW-1185">Reference proteome</keyword>
<evidence type="ECO:0000256" key="2">
    <source>
        <dbReference type="ARBA" id="ARBA00022771"/>
    </source>
</evidence>
<keyword evidence="3" id="KW-0862">Zinc</keyword>
<dbReference type="GO" id="GO:0003677">
    <property type="term" value="F:DNA binding"/>
    <property type="evidence" value="ECO:0007669"/>
    <property type="project" value="InterPro"/>
</dbReference>
<dbReference type="Proteomes" id="UP000248863">
    <property type="component" value="Unassembled WGS sequence"/>
</dbReference>
<name>A0A327KSK6_9BRAD</name>
<comment type="caution">
    <text evidence="5">The sequence shown here is derived from an EMBL/GenBank/DDBJ whole genome shotgun (WGS) entry which is preliminary data.</text>
</comment>
<dbReference type="GO" id="GO:0005737">
    <property type="term" value="C:cytoplasm"/>
    <property type="evidence" value="ECO:0007669"/>
    <property type="project" value="TreeGrafter"/>
</dbReference>
<dbReference type="InterPro" id="IPR036977">
    <property type="entry name" value="DNA_primase_Znf_CHC2"/>
</dbReference>
<reference evidence="5 6" key="1">
    <citation type="submission" date="2017-07" db="EMBL/GenBank/DDBJ databases">
        <title>Draft Genome Sequences of Select Purple Nonsulfur Bacteria.</title>
        <authorList>
            <person name="Lasarre B."/>
            <person name="Mckinlay J.B."/>
        </authorList>
    </citation>
    <scope>NUCLEOTIDE SEQUENCE [LARGE SCALE GENOMIC DNA]</scope>
    <source>
        <strain evidence="5 6">DSM 11907</strain>
    </source>
</reference>
<sequence length="258" mass="28022">MPSFVDFQELKAKVGFDQVIQVLGLTLKKHGHQYRGCCPVHAGNDRTLVVTPPKGFYCFAKREGGDQIALVAHVRQCPPKEAAAFLAERTGTVQVPRTRNGTVPGTVPAPQQPPGTAALRPLDYLLAEHEGVQALGISPETAKEFGAGYAGKGIMRGRLAIPIHDRAGTLLAYCGRALGDQQPELTFPNNFQPEGVIFNANRATSGELHLVREPLEVLTAHQAGLENVVCFLTEGITAQQWEMLAALQDELQCDRVYF</sequence>
<dbReference type="GO" id="GO:0003899">
    <property type="term" value="F:DNA-directed RNA polymerase activity"/>
    <property type="evidence" value="ECO:0007669"/>
    <property type="project" value="InterPro"/>
</dbReference>
<keyword evidence="2" id="KW-0863">Zinc-finger</keyword>
<dbReference type="OrthoDB" id="9811157at2"/>
<dbReference type="RefSeq" id="WP_111355286.1">
    <property type="nucleotide sequence ID" value="NZ_NHSK01000213.1"/>
</dbReference>
<dbReference type="Gene3D" id="3.90.580.10">
    <property type="entry name" value="Zinc finger, CHC2-type domain"/>
    <property type="match status" value="1"/>
</dbReference>
<dbReference type="Pfam" id="PF01807">
    <property type="entry name" value="Zn_ribbon_DnaG"/>
    <property type="match status" value="1"/>
</dbReference>
<evidence type="ECO:0000256" key="1">
    <source>
        <dbReference type="ARBA" id="ARBA00022723"/>
    </source>
</evidence>